<dbReference type="WBParaSite" id="SCUD_0000834301-mRNA-1">
    <property type="protein sequence ID" value="SCUD_0000834301-mRNA-1"/>
    <property type="gene ID" value="SCUD_0000834301"/>
</dbReference>
<proteinExistence type="predicted"/>
<gene>
    <name evidence="2" type="ORF">SCUD_LOCUS8343</name>
</gene>
<accession>A0A183K035</accession>
<organism evidence="4">
    <name type="scientific">Schistosoma curassoni</name>
    <dbReference type="NCBI Taxonomy" id="6186"/>
    <lineage>
        <taxon>Eukaryota</taxon>
        <taxon>Metazoa</taxon>
        <taxon>Spiralia</taxon>
        <taxon>Lophotrochozoa</taxon>
        <taxon>Platyhelminthes</taxon>
        <taxon>Trematoda</taxon>
        <taxon>Digenea</taxon>
        <taxon>Strigeidida</taxon>
        <taxon>Schistosomatoidea</taxon>
        <taxon>Schistosomatidae</taxon>
        <taxon>Schistosoma</taxon>
    </lineage>
</organism>
<sequence length="89" mass="10189">MRTLSFSIIILLYIIPKHEQDGSDADVKARIGKTRAAYLQVNDIWNSKQLSVNQQQGQDFQYKWQGSSIVWGGNLENYESHHSEGTSVY</sequence>
<dbReference type="EMBL" id="UZAK01032700">
    <property type="protein sequence ID" value="VDP30257.1"/>
    <property type="molecule type" value="Genomic_DNA"/>
</dbReference>
<feature type="chain" id="PRO_5043140730" evidence="1">
    <location>
        <begin position="20"/>
        <end position="89"/>
    </location>
</feature>
<evidence type="ECO:0000256" key="1">
    <source>
        <dbReference type="SAM" id="SignalP"/>
    </source>
</evidence>
<dbReference type="AlphaFoldDB" id="A0A183K035"/>
<feature type="signal peptide" evidence="1">
    <location>
        <begin position="1"/>
        <end position="19"/>
    </location>
</feature>
<dbReference type="Proteomes" id="UP000279833">
    <property type="component" value="Unassembled WGS sequence"/>
</dbReference>
<keyword evidence="3" id="KW-1185">Reference proteome</keyword>
<evidence type="ECO:0000313" key="3">
    <source>
        <dbReference type="Proteomes" id="UP000279833"/>
    </source>
</evidence>
<name>A0A183K035_9TREM</name>
<evidence type="ECO:0000313" key="2">
    <source>
        <dbReference type="EMBL" id="VDP30257.1"/>
    </source>
</evidence>
<reference evidence="2 3" key="2">
    <citation type="submission" date="2018-11" db="EMBL/GenBank/DDBJ databases">
        <authorList>
            <consortium name="Pathogen Informatics"/>
        </authorList>
    </citation>
    <scope>NUCLEOTIDE SEQUENCE [LARGE SCALE GENOMIC DNA]</scope>
    <source>
        <strain evidence="2">Dakar</strain>
        <strain evidence="3">Dakar, Senegal</strain>
    </source>
</reference>
<evidence type="ECO:0000313" key="4">
    <source>
        <dbReference type="WBParaSite" id="SCUD_0000834301-mRNA-1"/>
    </source>
</evidence>
<reference evidence="4" key="1">
    <citation type="submission" date="2016-06" db="UniProtKB">
        <authorList>
            <consortium name="WormBaseParasite"/>
        </authorList>
    </citation>
    <scope>IDENTIFICATION</scope>
</reference>
<keyword evidence="1" id="KW-0732">Signal</keyword>
<protein>
    <submittedName>
        <fullName evidence="4">SCP domain-containing protein</fullName>
    </submittedName>
</protein>